<evidence type="ECO:0000313" key="10">
    <source>
        <dbReference type="Proteomes" id="UP000182842"/>
    </source>
</evidence>
<evidence type="ECO:0000313" key="8">
    <source>
        <dbReference type="EMBL" id="RGL51993.1"/>
    </source>
</evidence>
<dbReference type="Proteomes" id="UP001195937">
    <property type="component" value="Unassembled WGS sequence"/>
</dbReference>
<organism evidence="2 15">
    <name type="scientific">Bifidobacterium longum</name>
    <dbReference type="NCBI Taxonomy" id="216816"/>
    <lineage>
        <taxon>Bacteria</taxon>
        <taxon>Bacillati</taxon>
        <taxon>Actinomycetota</taxon>
        <taxon>Actinomycetes</taxon>
        <taxon>Bifidobacteriales</taxon>
        <taxon>Bifidobacteriaceae</taxon>
        <taxon>Bifidobacterium</taxon>
    </lineage>
</organism>
<feature type="compositionally biased region" description="Polar residues" evidence="1">
    <location>
        <begin position="205"/>
        <end position="222"/>
    </location>
</feature>
<dbReference type="Proteomes" id="UP000466472">
    <property type="component" value="Unassembled WGS sequence"/>
</dbReference>
<evidence type="ECO:0000256" key="1">
    <source>
        <dbReference type="SAM" id="MobiDB-lite"/>
    </source>
</evidence>
<reference evidence="3" key="5">
    <citation type="submission" date="2021-06" db="EMBL/GenBank/DDBJ databases">
        <title>Collection of gut derived symbiotic bacterial strains cultured from healthy donors.</title>
        <authorList>
            <person name="Lin H."/>
            <person name="Littmann E."/>
            <person name="Pamer E.G."/>
        </authorList>
    </citation>
    <scope>NUCLEOTIDE SEQUENCE</scope>
    <source>
        <strain evidence="3">MSK.19.9</strain>
    </source>
</reference>
<dbReference type="Proteomes" id="UP000261288">
    <property type="component" value="Unassembled WGS sequence"/>
</dbReference>
<dbReference type="EMBL" id="JAHOFX010000016">
    <property type="protein sequence ID" value="MBV3439142.1"/>
    <property type="molecule type" value="Genomic_DNA"/>
</dbReference>
<evidence type="ECO:0000313" key="7">
    <source>
        <dbReference type="EMBL" id="RGL05714.1"/>
    </source>
</evidence>
<evidence type="ECO:0000313" key="12">
    <source>
        <dbReference type="Proteomes" id="UP000261186"/>
    </source>
</evidence>
<proteinExistence type="predicted"/>
<dbReference type="EMBL" id="NJNR01000008">
    <property type="protein sequence ID" value="RDX10347.1"/>
    <property type="molecule type" value="Genomic_DNA"/>
</dbReference>
<accession>A0A0A1GNY7</accession>
<evidence type="ECO:0000313" key="4">
    <source>
        <dbReference type="EMBL" id="MZR89096.1"/>
    </source>
</evidence>
<evidence type="ECO:0000313" key="5">
    <source>
        <dbReference type="EMBL" id="MZU08834.1"/>
    </source>
</evidence>
<evidence type="ECO:0000313" key="14">
    <source>
        <dbReference type="Proteomes" id="UP000466472"/>
    </source>
</evidence>
<evidence type="ECO:0000313" key="6">
    <source>
        <dbReference type="EMBL" id="RDX10347.1"/>
    </source>
</evidence>
<comment type="caution">
    <text evidence="2">The sequence shown here is derived from an EMBL/GenBank/DDBJ whole genome shotgun (WGS) entry which is preliminary data.</text>
</comment>
<dbReference type="EMBL" id="WDUB01000008">
    <property type="protein sequence ID" value="KAB7203245.1"/>
    <property type="molecule type" value="Genomic_DNA"/>
</dbReference>
<dbReference type="Proteomes" id="UP000261186">
    <property type="component" value="Unassembled WGS sequence"/>
</dbReference>
<dbReference type="Proteomes" id="UP000257074">
    <property type="component" value="Unassembled WGS sequence"/>
</dbReference>
<feature type="region of interest" description="Disordered" evidence="1">
    <location>
        <begin position="198"/>
        <end position="222"/>
    </location>
</feature>
<dbReference type="EMBL" id="WXDR01000014">
    <property type="protein sequence ID" value="MZU08834.1"/>
    <property type="molecule type" value="Genomic_DNA"/>
</dbReference>
<evidence type="ECO:0000313" key="2">
    <source>
        <dbReference type="EMBL" id="KAB7203245.1"/>
    </source>
</evidence>
<reference evidence="14 15" key="4">
    <citation type="journal article" date="2019" name="Nat. Med.">
        <title>A library of human gut bacterial isolates paired with longitudinal multiomics data enables mechanistic microbiome research.</title>
        <authorList>
            <person name="Poyet M."/>
            <person name="Groussin M."/>
            <person name="Gibbons S.M."/>
            <person name="Avila-Pacheco J."/>
            <person name="Jiang X."/>
            <person name="Kearney S.M."/>
            <person name="Perrotta A.R."/>
            <person name="Berdy B."/>
            <person name="Zhao S."/>
            <person name="Lieberman T.D."/>
            <person name="Swanson P.K."/>
            <person name="Smith M."/>
            <person name="Roesemann S."/>
            <person name="Alexander J.E."/>
            <person name="Rich S.A."/>
            <person name="Livny J."/>
            <person name="Vlamakis H."/>
            <person name="Clish C."/>
            <person name="Bullock K."/>
            <person name="Deik A."/>
            <person name="Scott J."/>
            <person name="Pierce K.A."/>
            <person name="Xavier R.J."/>
            <person name="Alm E.J."/>
        </authorList>
    </citation>
    <scope>NUCLEOTIDE SEQUENCE [LARGE SCALE GENOMIC DNA]</scope>
    <source>
        <strain evidence="2 15">BIOML-A136</strain>
        <strain evidence="4 14">BIOML-A395</strain>
        <strain evidence="5">BIOML-A409</strain>
    </source>
</reference>
<evidence type="ECO:0000313" key="15">
    <source>
        <dbReference type="Proteomes" id="UP000476628"/>
    </source>
</evidence>
<reference evidence="12 13" key="3">
    <citation type="submission" date="2018-08" db="EMBL/GenBank/DDBJ databases">
        <title>A genome reference for cultivated species of the human gut microbiota.</title>
        <authorList>
            <person name="Zou Y."/>
            <person name="Xue W."/>
            <person name="Luo G."/>
        </authorList>
    </citation>
    <scope>NUCLEOTIDE SEQUENCE [LARGE SCALE GENOMIC DNA]</scope>
    <source>
        <strain evidence="8 13">TF06-45A</strain>
        <strain evidence="7 12">TF08-4AC</strain>
    </source>
</reference>
<dbReference type="GeneID" id="69577260"/>
<dbReference type="EMBL" id="QSRZ01000002">
    <property type="protein sequence ID" value="RGL51993.1"/>
    <property type="molecule type" value="Genomic_DNA"/>
</dbReference>
<evidence type="ECO:0000313" key="13">
    <source>
        <dbReference type="Proteomes" id="UP000261288"/>
    </source>
</evidence>
<protein>
    <submittedName>
        <fullName evidence="2">Uncharacterized protein</fullName>
    </submittedName>
</protein>
<reference evidence="6 11" key="2">
    <citation type="journal article" date="2017" name="Anaerobe">
        <title>Quantification, isolation and characterization of Bifidobacterium from the vaginal microbiomes of reproductive aged women.</title>
        <authorList>
            <person name="Freitas A.C."/>
            <person name="Hill J.E."/>
        </authorList>
    </citation>
    <scope>NUCLEOTIDE SEQUENCE [LARGE SCALE GENOMIC DNA]</scope>
    <source>
        <strain evidence="6 11">N6D05</strain>
    </source>
</reference>
<accession>E5XXS8</accession>
<sequence>MKNTIIRAAGVLLAASMIFGGAAATASAAEATSPSTGTTSSTQAAESINREWVLNPANNTELAALGTIQGGSQTFDGLTIDATANGAKFAPRANDTQINAGTIISIPVPAHTNTATITLALSGGTTTITADAGEVSSDNTVIALPAAESARTVNVTFTAQTYLNGIALAEQQPEPEFPGTPTVAAKDTNWDFTETGIDRPAVQGLPTTTKASPSTLGRKAPSSTRVLPRQAAAAILR</sequence>
<dbReference type="Proteomes" id="UP000476628">
    <property type="component" value="Unassembled WGS sequence"/>
</dbReference>
<dbReference type="Proteomes" id="UP000182842">
    <property type="component" value="Unassembled WGS sequence"/>
</dbReference>
<evidence type="ECO:0000313" key="3">
    <source>
        <dbReference type="EMBL" id="MBV3439142.1"/>
    </source>
</evidence>
<dbReference type="Proteomes" id="UP000638311">
    <property type="component" value="Unassembled WGS sequence"/>
</dbReference>
<evidence type="ECO:0000313" key="11">
    <source>
        <dbReference type="Proteomes" id="UP000257074"/>
    </source>
</evidence>
<dbReference type="AlphaFoldDB" id="A0A0A1GNY7"/>
<dbReference type="RefSeq" id="WP_007051759.1">
    <property type="nucleotide sequence ID" value="NZ_AP014658.1"/>
</dbReference>
<dbReference type="EMBL" id="QSRH01000001">
    <property type="protein sequence ID" value="RGL05714.1"/>
    <property type="molecule type" value="Genomic_DNA"/>
</dbReference>
<reference evidence="9 10" key="1">
    <citation type="submission" date="2016-10" db="EMBL/GenBank/DDBJ databases">
        <authorList>
            <person name="Varghese N."/>
            <person name="Submissions S."/>
        </authorList>
    </citation>
    <scope>NUCLEOTIDE SEQUENCE [LARGE SCALE GENOMIC DNA]</scope>
    <source>
        <strain evidence="9 10">DSM 20219</strain>
    </source>
</reference>
<gene>
    <name evidence="6" type="ORF">CE169_02290</name>
    <name evidence="8" type="ORF">DXC63_02610</name>
    <name evidence="7" type="ORF">DXC85_01905</name>
    <name evidence="2" type="ORF">GBC45_06575</name>
    <name evidence="4" type="ORF">GT999_07320</name>
    <name evidence="5" type="ORF">GUA24_07405</name>
    <name evidence="3" type="ORF">KSW34_09145</name>
    <name evidence="9" type="ORF">SAMN04489748_1353</name>
</gene>
<dbReference type="EMBL" id="FNRW01000004">
    <property type="protein sequence ID" value="SEB52456.1"/>
    <property type="molecule type" value="Genomic_DNA"/>
</dbReference>
<name>A0A0A1GNY7_BIFLN</name>
<dbReference type="EMBL" id="WXEF01000016">
    <property type="protein sequence ID" value="MZR89096.1"/>
    <property type="molecule type" value="Genomic_DNA"/>
</dbReference>
<evidence type="ECO:0000313" key="9">
    <source>
        <dbReference type="EMBL" id="SEB52456.1"/>
    </source>
</evidence>